<name>A0AAN7VEU8_9COLE</name>
<gene>
    <name evidence="1" type="ORF">RI129_008246</name>
</gene>
<dbReference type="PANTHER" id="PTHR21435:SF1">
    <property type="entry name" value="MITOCHONDRIAL IMPORT INNER MEMBRANE TRANSLOCASE SUBUNIT TIM29"/>
    <property type="match status" value="1"/>
</dbReference>
<dbReference type="GO" id="GO:0045039">
    <property type="term" value="P:protein insertion into mitochondrial inner membrane"/>
    <property type="evidence" value="ECO:0007669"/>
    <property type="project" value="TreeGrafter"/>
</dbReference>
<sequence>MKILNSITKILTLIKVKASKTSANIQNAALRVEAKAKGTMFEKWVISWKTMYLDYKDLLLDIKHDVREEPIKAVCWASLLAALSFCAKHNPNMISYRGSFIGCANELLLVHPSLQKVEAATTINKIRTYFAKDLVRRLNLGIASIIWVDYHNRSCKNSESTCAYLQMYFYEFQHHIIDVGFFDKWWFLSSCMENYDINY</sequence>
<reference evidence="1 2" key="1">
    <citation type="journal article" date="2024" name="Insects">
        <title>An Improved Chromosome-Level Genome Assembly of the Firefly Pyrocoelia pectoralis.</title>
        <authorList>
            <person name="Fu X."/>
            <person name="Meyer-Rochow V.B."/>
            <person name="Ballantyne L."/>
            <person name="Zhu X."/>
        </authorList>
    </citation>
    <scope>NUCLEOTIDE SEQUENCE [LARGE SCALE GENOMIC DNA]</scope>
    <source>
        <strain evidence="1">XCY_ONT2</strain>
    </source>
</reference>
<dbReference type="Proteomes" id="UP001329430">
    <property type="component" value="Chromosome 6"/>
</dbReference>
<dbReference type="Pfam" id="PF10171">
    <property type="entry name" value="Tim29"/>
    <property type="match status" value="1"/>
</dbReference>
<evidence type="ECO:0000313" key="1">
    <source>
        <dbReference type="EMBL" id="KAK5642079.1"/>
    </source>
</evidence>
<dbReference type="EMBL" id="JAVRBK010000006">
    <property type="protein sequence ID" value="KAK5642079.1"/>
    <property type="molecule type" value="Genomic_DNA"/>
</dbReference>
<accession>A0AAN7VEU8</accession>
<dbReference type="AlphaFoldDB" id="A0AAN7VEU8"/>
<dbReference type="InterPro" id="IPR019322">
    <property type="entry name" value="TIMM29"/>
</dbReference>
<dbReference type="GO" id="GO:0042721">
    <property type="term" value="C:TIM22 mitochondrial import inner membrane insertion complex"/>
    <property type="evidence" value="ECO:0007669"/>
    <property type="project" value="InterPro"/>
</dbReference>
<dbReference type="PANTHER" id="PTHR21435">
    <property type="entry name" value="MITOCHONDRIAL IMPORT INNER MEMBRANE TRANSLOCASE SUBUNIT TIM29"/>
    <property type="match status" value="1"/>
</dbReference>
<proteinExistence type="predicted"/>
<evidence type="ECO:0000313" key="2">
    <source>
        <dbReference type="Proteomes" id="UP001329430"/>
    </source>
</evidence>
<protein>
    <submittedName>
        <fullName evidence="1">Uncharacterized protein</fullName>
    </submittedName>
</protein>
<comment type="caution">
    <text evidence="1">The sequence shown here is derived from an EMBL/GenBank/DDBJ whole genome shotgun (WGS) entry which is preliminary data.</text>
</comment>
<keyword evidence="2" id="KW-1185">Reference proteome</keyword>
<organism evidence="1 2">
    <name type="scientific">Pyrocoelia pectoralis</name>
    <dbReference type="NCBI Taxonomy" id="417401"/>
    <lineage>
        <taxon>Eukaryota</taxon>
        <taxon>Metazoa</taxon>
        <taxon>Ecdysozoa</taxon>
        <taxon>Arthropoda</taxon>
        <taxon>Hexapoda</taxon>
        <taxon>Insecta</taxon>
        <taxon>Pterygota</taxon>
        <taxon>Neoptera</taxon>
        <taxon>Endopterygota</taxon>
        <taxon>Coleoptera</taxon>
        <taxon>Polyphaga</taxon>
        <taxon>Elateriformia</taxon>
        <taxon>Elateroidea</taxon>
        <taxon>Lampyridae</taxon>
        <taxon>Lampyrinae</taxon>
        <taxon>Pyrocoelia</taxon>
    </lineage>
</organism>